<dbReference type="AlphaFoldDB" id="A0A1I2MME6"/>
<keyword evidence="1" id="KW-0812">Transmembrane</keyword>
<keyword evidence="1" id="KW-1133">Transmembrane helix</keyword>
<proteinExistence type="predicted"/>
<reference evidence="3" key="1">
    <citation type="submission" date="2016-10" db="EMBL/GenBank/DDBJ databases">
        <authorList>
            <person name="Varghese N."/>
            <person name="Submissions S."/>
        </authorList>
    </citation>
    <scope>NUCLEOTIDE SEQUENCE [LARGE SCALE GENOMIC DNA]</scope>
    <source>
        <strain evidence="3">DSM 17038</strain>
    </source>
</reference>
<feature type="transmembrane region" description="Helical" evidence="1">
    <location>
        <begin position="12"/>
        <end position="31"/>
    </location>
</feature>
<protein>
    <recommendedName>
        <fullName evidence="4">PilX N-terminal</fullName>
    </recommendedName>
</protein>
<evidence type="ECO:0000256" key="1">
    <source>
        <dbReference type="SAM" id="Phobius"/>
    </source>
</evidence>
<dbReference type="Proteomes" id="UP000199337">
    <property type="component" value="Unassembled WGS sequence"/>
</dbReference>
<evidence type="ECO:0008006" key="4">
    <source>
        <dbReference type="Google" id="ProtNLM"/>
    </source>
</evidence>
<evidence type="ECO:0000313" key="2">
    <source>
        <dbReference type="EMBL" id="SFF92622.1"/>
    </source>
</evidence>
<name>A0A1I2MME6_9FIRM</name>
<organism evidence="2 3">
    <name type="scientific">Desulfotruncus arcticus DSM 17038</name>
    <dbReference type="NCBI Taxonomy" id="1121424"/>
    <lineage>
        <taxon>Bacteria</taxon>
        <taxon>Bacillati</taxon>
        <taxon>Bacillota</taxon>
        <taxon>Clostridia</taxon>
        <taxon>Eubacteriales</taxon>
        <taxon>Desulfallaceae</taxon>
        <taxon>Desulfotruncus</taxon>
    </lineage>
</organism>
<evidence type="ECO:0000313" key="3">
    <source>
        <dbReference type="Proteomes" id="UP000199337"/>
    </source>
</evidence>
<dbReference type="STRING" id="341036.SAMN05660649_00027"/>
<keyword evidence="1" id="KW-0472">Membrane</keyword>
<keyword evidence="3" id="KW-1185">Reference proteome</keyword>
<dbReference type="OrthoDB" id="1805126at2"/>
<dbReference type="EMBL" id="FOOX01000001">
    <property type="protein sequence ID" value="SFF92622.1"/>
    <property type="molecule type" value="Genomic_DNA"/>
</dbReference>
<gene>
    <name evidence="2" type="ORF">SAMN05660649_00027</name>
</gene>
<dbReference type="RefSeq" id="WP_092467507.1">
    <property type="nucleotide sequence ID" value="NZ_FOOX01000001.1"/>
</dbReference>
<accession>A0A1I2MME6</accession>
<sequence>MPLRQNDGQALIMVVISIAILYVITASLGSITGHTHKNMISELELTQALYAADAGIENTIGKVLNDSAWYEGLSSAFTTVFNNQELTAGVVYGTKIKKVNNTDQVFGTAAMIESVGQCINAGNVQAKKTLQCYIAVYTANDYFKGLTVLPGEAAGATVTGSAAINSPVICSSDLTLGDSLTVVGNNPVYTGGELTLADSASCDAGNVQQSYSYIPPVLDLNDSYYQILAAEYGAEHLFTSGVSDPTYTFPNSHIDTKQVIIPDSDGAEATVYLYSGCYYVNGDLNISGCYQGKAVIFASGDIKIASDLVSVNDYCEETAGAGDLTLIALGNIMVEESKVYANLMARGVFQTSGAVILRGAVCASGIDLGRSHFDLNFNSLDVNKAAIPVTVKVYNWQELYPVIAGTKVTVVMRDEKNSA</sequence>